<reference evidence="2 3" key="1">
    <citation type="submission" date="2024-06" db="EMBL/GenBank/DDBJ databases">
        <title>The Natural Products Discovery Center: Release of the First 8490 Sequenced Strains for Exploring Actinobacteria Biosynthetic Diversity.</title>
        <authorList>
            <person name="Kalkreuter E."/>
            <person name="Kautsar S.A."/>
            <person name="Yang D."/>
            <person name="Bader C.D."/>
            <person name="Teijaro C.N."/>
            <person name="Fluegel L."/>
            <person name="Davis C.M."/>
            <person name="Simpson J.R."/>
            <person name="Lauterbach L."/>
            <person name="Steele A.D."/>
            <person name="Gui C."/>
            <person name="Meng S."/>
            <person name="Li G."/>
            <person name="Viehrig K."/>
            <person name="Ye F."/>
            <person name="Su P."/>
            <person name="Kiefer A.F."/>
            <person name="Nichols A."/>
            <person name="Cepeda A.J."/>
            <person name="Yan W."/>
            <person name="Fan B."/>
            <person name="Jiang Y."/>
            <person name="Adhikari A."/>
            <person name="Zheng C.-J."/>
            <person name="Schuster L."/>
            <person name="Cowan T.M."/>
            <person name="Smanski M.J."/>
            <person name="Chevrette M.G."/>
            <person name="De Carvalho L.P.S."/>
            <person name="Shen B."/>
        </authorList>
    </citation>
    <scope>NUCLEOTIDE SEQUENCE [LARGE SCALE GENOMIC DNA]</scope>
    <source>
        <strain evidence="2 3">NPDC038104</strain>
    </source>
</reference>
<name>A0ABV2YIQ6_9ACTN</name>
<dbReference type="Proteomes" id="UP001550850">
    <property type="component" value="Unassembled WGS sequence"/>
</dbReference>
<organism evidence="2 3">
    <name type="scientific">Streptomyces fragilis</name>
    <dbReference type="NCBI Taxonomy" id="67301"/>
    <lineage>
        <taxon>Bacteria</taxon>
        <taxon>Bacillati</taxon>
        <taxon>Actinomycetota</taxon>
        <taxon>Actinomycetes</taxon>
        <taxon>Kitasatosporales</taxon>
        <taxon>Streptomycetaceae</taxon>
        <taxon>Streptomyces</taxon>
    </lineage>
</organism>
<gene>
    <name evidence="2" type="ORF">AB0E65_14440</name>
</gene>
<dbReference type="Pfam" id="PF03881">
    <property type="entry name" value="Fructosamin_kin"/>
    <property type="match status" value="1"/>
</dbReference>
<dbReference type="InterPro" id="IPR016477">
    <property type="entry name" value="Fructo-/Ketosamine-3-kinase"/>
</dbReference>
<keyword evidence="1" id="KW-0808">Transferase</keyword>
<keyword evidence="3" id="KW-1185">Reference proteome</keyword>
<dbReference type="Gene3D" id="3.90.1200.10">
    <property type="match status" value="1"/>
</dbReference>
<dbReference type="Gene3D" id="3.30.200.20">
    <property type="entry name" value="Phosphorylase Kinase, domain 1"/>
    <property type="match status" value="1"/>
</dbReference>
<comment type="caution">
    <text evidence="2">The sequence shown here is derived from an EMBL/GenBank/DDBJ whole genome shotgun (WGS) entry which is preliminary data.</text>
</comment>
<evidence type="ECO:0000313" key="3">
    <source>
        <dbReference type="Proteomes" id="UP001550850"/>
    </source>
</evidence>
<sequence>MQTTSLLLDRLHDAGLTDVTAVEPVEGGMAAVAGLAVRPDAAPLFVKSFADVPADGLFAAEAEGLGVLRDRGALATPDVVLATRELLVLSALRERPAGDEAFWERLAHEVARLHTSTVHDRFGWERDNWLGRYRQENGWTDDGYEFFARHRLLRWLPERRVEAALGPEDRRALERLCDRLPELLPPRPACLTHGDLWAQNVLAAEDGRPALIDPAVSYTWAEVDLAHLWCSPHPPEAARFFDVYAELTGLDAGWRARMPLIQMRQSLALVAMFDHDWGAAEQVRALLEPFRH</sequence>
<dbReference type="RefSeq" id="WP_108952248.1">
    <property type="nucleotide sequence ID" value="NZ_BEVZ01000002.1"/>
</dbReference>
<dbReference type="SUPFAM" id="SSF56112">
    <property type="entry name" value="Protein kinase-like (PK-like)"/>
    <property type="match status" value="1"/>
</dbReference>
<dbReference type="PANTHER" id="PTHR12149:SF8">
    <property type="entry name" value="PROTEIN-RIBULOSAMINE 3-KINASE"/>
    <property type="match status" value="1"/>
</dbReference>
<dbReference type="EMBL" id="JBEZUR010000018">
    <property type="protein sequence ID" value="MEU3555396.1"/>
    <property type="molecule type" value="Genomic_DNA"/>
</dbReference>
<keyword evidence="1 2" id="KW-0418">Kinase</keyword>
<comment type="similarity">
    <text evidence="1">Belongs to the fructosamine kinase family.</text>
</comment>
<accession>A0ABV2YIQ6</accession>
<evidence type="ECO:0000256" key="1">
    <source>
        <dbReference type="PIRNR" id="PIRNR006221"/>
    </source>
</evidence>
<dbReference type="PANTHER" id="PTHR12149">
    <property type="entry name" value="FRUCTOSAMINE 3 KINASE-RELATED PROTEIN"/>
    <property type="match status" value="1"/>
</dbReference>
<protein>
    <submittedName>
        <fullName evidence="2">Fructosamine kinase family protein</fullName>
    </submittedName>
</protein>
<dbReference type="GO" id="GO:0016301">
    <property type="term" value="F:kinase activity"/>
    <property type="evidence" value="ECO:0007669"/>
    <property type="project" value="UniProtKB-KW"/>
</dbReference>
<dbReference type="PIRSF" id="PIRSF006221">
    <property type="entry name" value="Ketosamine-3-kinase"/>
    <property type="match status" value="1"/>
</dbReference>
<evidence type="ECO:0000313" key="2">
    <source>
        <dbReference type="EMBL" id="MEU3555396.1"/>
    </source>
</evidence>
<dbReference type="InterPro" id="IPR011009">
    <property type="entry name" value="Kinase-like_dom_sf"/>
</dbReference>
<proteinExistence type="inferred from homology"/>